<evidence type="ECO:0000313" key="2">
    <source>
        <dbReference type="EMBL" id="EGW03582.1"/>
    </source>
</evidence>
<feature type="region of interest" description="Disordered" evidence="1">
    <location>
        <begin position="64"/>
        <end position="94"/>
    </location>
</feature>
<feature type="compositionally biased region" description="Polar residues" evidence="1">
    <location>
        <begin position="64"/>
        <end position="88"/>
    </location>
</feature>
<protein>
    <submittedName>
        <fullName evidence="2">Uncharacterized protein</fullName>
    </submittedName>
</protein>
<accession>G3HVP6</accession>
<dbReference type="EMBL" id="JH000786">
    <property type="protein sequence ID" value="EGW03582.1"/>
    <property type="molecule type" value="Genomic_DNA"/>
</dbReference>
<organism evidence="2 3">
    <name type="scientific">Cricetulus griseus</name>
    <name type="common">Chinese hamster</name>
    <name type="synonym">Cricetulus barabensis griseus</name>
    <dbReference type="NCBI Taxonomy" id="10029"/>
    <lineage>
        <taxon>Eukaryota</taxon>
        <taxon>Metazoa</taxon>
        <taxon>Chordata</taxon>
        <taxon>Craniata</taxon>
        <taxon>Vertebrata</taxon>
        <taxon>Euteleostomi</taxon>
        <taxon>Mammalia</taxon>
        <taxon>Eutheria</taxon>
        <taxon>Euarchontoglires</taxon>
        <taxon>Glires</taxon>
        <taxon>Rodentia</taxon>
        <taxon>Myomorpha</taxon>
        <taxon>Muroidea</taxon>
        <taxon>Cricetidae</taxon>
        <taxon>Cricetinae</taxon>
        <taxon>Cricetulus</taxon>
    </lineage>
</organism>
<name>G3HVP6_CRIGR</name>
<dbReference type="AlphaFoldDB" id="G3HVP6"/>
<sequence length="156" mass="17268">MEALPATVNWLKTYGWVGHSPQERDAVINCPCEDLIFIPIDYLSLNAHQRSFFLNTWILTQRPTTGPNAENKRLNSSTLNGTSPSPTTFPKPLGSMQKRTKVVDVCSKASAGHKSSAHRTHSSHDCRYKTTPVTVPAQSRVRLITPSPKEKLVTGN</sequence>
<evidence type="ECO:0000313" key="3">
    <source>
        <dbReference type="Proteomes" id="UP000001075"/>
    </source>
</evidence>
<reference evidence="3" key="1">
    <citation type="journal article" date="2011" name="Nat. Biotechnol.">
        <title>The genomic sequence of the Chinese hamster ovary (CHO)-K1 cell line.</title>
        <authorList>
            <person name="Xu X."/>
            <person name="Nagarajan H."/>
            <person name="Lewis N.E."/>
            <person name="Pan S."/>
            <person name="Cai Z."/>
            <person name="Liu X."/>
            <person name="Chen W."/>
            <person name="Xie M."/>
            <person name="Wang W."/>
            <person name="Hammond S."/>
            <person name="Andersen M.R."/>
            <person name="Neff N."/>
            <person name="Passarelli B."/>
            <person name="Koh W."/>
            <person name="Fan H.C."/>
            <person name="Wang J."/>
            <person name="Gui Y."/>
            <person name="Lee K.H."/>
            <person name="Betenbaugh M.J."/>
            <person name="Quake S.R."/>
            <person name="Famili I."/>
            <person name="Palsson B.O."/>
            <person name="Wang J."/>
        </authorList>
    </citation>
    <scope>NUCLEOTIDE SEQUENCE [LARGE SCALE GENOMIC DNA]</scope>
    <source>
        <strain evidence="3">CHO K1 cell line</strain>
    </source>
</reference>
<evidence type="ECO:0000256" key="1">
    <source>
        <dbReference type="SAM" id="MobiDB-lite"/>
    </source>
</evidence>
<dbReference type="Proteomes" id="UP000001075">
    <property type="component" value="Unassembled WGS sequence"/>
</dbReference>
<proteinExistence type="predicted"/>
<dbReference type="InParanoid" id="G3HVP6"/>
<gene>
    <name evidence="2" type="ORF">I79_015036</name>
</gene>